<dbReference type="SUPFAM" id="SSF48403">
    <property type="entry name" value="Ankyrin repeat"/>
    <property type="match status" value="1"/>
</dbReference>
<feature type="repeat" description="ANK" evidence="3">
    <location>
        <begin position="106"/>
        <end position="138"/>
    </location>
</feature>
<evidence type="ECO:0000313" key="5">
    <source>
        <dbReference type="Proteomes" id="UP001292094"/>
    </source>
</evidence>
<evidence type="ECO:0000256" key="1">
    <source>
        <dbReference type="ARBA" id="ARBA00022737"/>
    </source>
</evidence>
<feature type="repeat" description="ANK" evidence="3">
    <location>
        <begin position="240"/>
        <end position="262"/>
    </location>
</feature>
<keyword evidence="1" id="KW-0677">Repeat</keyword>
<dbReference type="PROSITE" id="PS50297">
    <property type="entry name" value="ANK_REP_REGION"/>
    <property type="match status" value="7"/>
</dbReference>
<feature type="repeat" description="ANK" evidence="3">
    <location>
        <begin position="73"/>
        <end position="105"/>
    </location>
</feature>
<feature type="repeat" description="ANK" evidence="3">
    <location>
        <begin position="38"/>
        <end position="64"/>
    </location>
</feature>
<feature type="repeat" description="ANK" evidence="3">
    <location>
        <begin position="207"/>
        <end position="239"/>
    </location>
</feature>
<dbReference type="GO" id="GO:0000976">
    <property type="term" value="F:transcription cis-regulatory region binding"/>
    <property type="evidence" value="ECO:0007669"/>
    <property type="project" value="TreeGrafter"/>
</dbReference>
<feature type="repeat" description="ANK" evidence="3">
    <location>
        <begin position="271"/>
        <end position="303"/>
    </location>
</feature>
<keyword evidence="5" id="KW-1185">Reference proteome</keyword>
<dbReference type="InterPro" id="IPR002110">
    <property type="entry name" value="Ankyrin_rpt"/>
</dbReference>
<dbReference type="SMART" id="SM00248">
    <property type="entry name" value="ANK"/>
    <property type="match status" value="9"/>
</dbReference>
<dbReference type="EMBL" id="JAWZYT010000742">
    <property type="protein sequence ID" value="KAK4319560.1"/>
    <property type="molecule type" value="Genomic_DNA"/>
</dbReference>
<keyword evidence="2 3" id="KW-0040">ANK repeat</keyword>
<dbReference type="Proteomes" id="UP001292094">
    <property type="component" value="Unassembled WGS sequence"/>
</dbReference>
<protein>
    <recommendedName>
        <fullName evidence="6">Ankyrin repeat domain-containing protein 16</fullName>
    </recommendedName>
</protein>
<proteinExistence type="predicted"/>
<evidence type="ECO:0008006" key="6">
    <source>
        <dbReference type="Google" id="ProtNLM"/>
    </source>
</evidence>
<dbReference type="Pfam" id="PF00023">
    <property type="entry name" value="Ank"/>
    <property type="match status" value="1"/>
</dbReference>
<dbReference type="PROSITE" id="PS50088">
    <property type="entry name" value="ANK_REPEAT"/>
    <property type="match status" value="8"/>
</dbReference>
<accession>A0AAE1Q3C5</accession>
<dbReference type="InterPro" id="IPR036770">
    <property type="entry name" value="Ankyrin_rpt-contain_sf"/>
</dbReference>
<dbReference type="AlphaFoldDB" id="A0AAE1Q3C5"/>
<comment type="caution">
    <text evidence="4">The sequence shown here is derived from an EMBL/GenBank/DDBJ whole genome shotgun (WGS) entry which is preliminary data.</text>
</comment>
<sequence length="354" mass="38249">MIYNHQNVLAAVQRCDVEWLDQHVTGHIQWQECKHDKSGDTALHIAAIIGSTTVISWLLSHGCDGCVNQRNFDGKTPLHSAAQNSHPNIVSLLLQQGAKVDSLKRGDWTPLMMAATRNNTEVLQLLINAKAGLHLTNKDGWSTFHIACREGNMEVVQFLLDSDASLWNTVSNNGRTPLHTAALHGHTEVIRILLKCSGYNCNEGDTCGSTPLMEALRGGHLDTSKLLINAQSCLSAKDATGRTGLHLAAEAGRADMVEMLVSTHDMDVNSTSDKALHCAAREGHTAVVDLLLTLGAEINSTDHNGRTALWLACGGRKRECAVRLIAKGANDSPDHHGSKPSQLLPLAFTISHPS</sequence>
<feature type="repeat" description="ANK" evidence="3">
    <location>
        <begin position="139"/>
        <end position="166"/>
    </location>
</feature>
<evidence type="ECO:0000256" key="3">
    <source>
        <dbReference type="PROSITE-ProRule" id="PRU00023"/>
    </source>
</evidence>
<feature type="repeat" description="ANK" evidence="3">
    <location>
        <begin position="173"/>
        <end position="195"/>
    </location>
</feature>
<dbReference type="Gene3D" id="1.25.40.20">
    <property type="entry name" value="Ankyrin repeat-containing domain"/>
    <property type="match status" value="4"/>
</dbReference>
<reference evidence="4" key="1">
    <citation type="submission" date="2023-11" db="EMBL/GenBank/DDBJ databases">
        <title>Genome assemblies of two species of porcelain crab, Petrolisthes cinctipes and Petrolisthes manimaculis (Anomura: Porcellanidae).</title>
        <authorList>
            <person name="Angst P."/>
        </authorList>
    </citation>
    <scope>NUCLEOTIDE SEQUENCE</scope>
    <source>
        <strain evidence="4">PB745_02</strain>
        <tissue evidence="4">Gill</tissue>
    </source>
</reference>
<evidence type="ECO:0000256" key="2">
    <source>
        <dbReference type="ARBA" id="ARBA00023043"/>
    </source>
</evidence>
<dbReference type="InterPro" id="IPR050663">
    <property type="entry name" value="Ankyrin-SOCS_Box"/>
</dbReference>
<dbReference type="PANTHER" id="PTHR24193">
    <property type="entry name" value="ANKYRIN REPEAT PROTEIN"/>
    <property type="match status" value="1"/>
</dbReference>
<dbReference type="GO" id="GO:0005634">
    <property type="term" value="C:nucleus"/>
    <property type="evidence" value="ECO:0007669"/>
    <property type="project" value="TreeGrafter"/>
</dbReference>
<dbReference type="PRINTS" id="PR01415">
    <property type="entry name" value="ANKYRIN"/>
</dbReference>
<organism evidence="4 5">
    <name type="scientific">Petrolisthes manimaculis</name>
    <dbReference type="NCBI Taxonomy" id="1843537"/>
    <lineage>
        <taxon>Eukaryota</taxon>
        <taxon>Metazoa</taxon>
        <taxon>Ecdysozoa</taxon>
        <taxon>Arthropoda</taxon>
        <taxon>Crustacea</taxon>
        <taxon>Multicrustacea</taxon>
        <taxon>Malacostraca</taxon>
        <taxon>Eumalacostraca</taxon>
        <taxon>Eucarida</taxon>
        <taxon>Decapoda</taxon>
        <taxon>Pleocyemata</taxon>
        <taxon>Anomura</taxon>
        <taxon>Galatheoidea</taxon>
        <taxon>Porcellanidae</taxon>
        <taxon>Petrolisthes</taxon>
    </lineage>
</organism>
<name>A0AAE1Q3C5_9EUCA</name>
<evidence type="ECO:0000313" key="4">
    <source>
        <dbReference type="EMBL" id="KAK4319560.1"/>
    </source>
</evidence>
<dbReference type="PANTHER" id="PTHR24193:SF121">
    <property type="entry name" value="ADA2A-CONTAINING COMPLEX COMPONENT 3, ISOFORM D"/>
    <property type="match status" value="1"/>
</dbReference>
<dbReference type="Pfam" id="PF12796">
    <property type="entry name" value="Ank_2"/>
    <property type="match status" value="4"/>
</dbReference>
<dbReference type="GO" id="GO:0045944">
    <property type="term" value="P:positive regulation of transcription by RNA polymerase II"/>
    <property type="evidence" value="ECO:0007669"/>
    <property type="project" value="TreeGrafter"/>
</dbReference>
<gene>
    <name evidence="4" type="ORF">Pmani_009504</name>
</gene>